<gene>
    <name evidence="10" type="ORF">SAMN02745823_02836</name>
</gene>
<feature type="domain" description="ABC3 transporter permease C-terminal" evidence="8">
    <location>
        <begin position="276"/>
        <end position="389"/>
    </location>
</feature>
<dbReference type="GO" id="GO:0005886">
    <property type="term" value="C:plasma membrane"/>
    <property type="evidence" value="ECO:0007669"/>
    <property type="project" value="UniProtKB-SubCell"/>
</dbReference>
<dbReference type="InterPro" id="IPR025857">
    <property type="entry name" value="MacB_PCD"/>
</dbReference>
<dbReference type="Pfam" id="PF02687">
    <property type="entry name" value="FtsX"/>
    <property type="match status" value="1"/>
</dbReference>
<dbReference type="EMBL" id="FQXV01000010">
    <property type="protein sequence ID" value="SHI15192.1"/>
    <property type="molecule type" value="Genomic_DNA"/>
</dbReference>
<evidence type="ECO:0000259" key="9">
    <source>
        <dbReference type="Pfam" id="PF12704"/>
    </source>
</evidence>
<feature type="transmembrane region" description="Helical" evidence="7">
    <location>
        <begin position="317"/>
        <end position="347"/>
    </location>
</feature>
<dbReference type="PANTHER" id="PTHR30572">
    <property type="entry name" value="MEMBRANE COMPONENT OF TRANSPORTER-RELATED"/>
    <property type="match status" value="1"/>
</dbReference>
<comment type="subcellular location">
    <subcellularLocation>
        <location evidence="1">Cell membrane</location>
        <topology evidence="1">Multi-pass membrane protein</topology>
    </subcellularLocation>
</comment>
<feature type="transmembrane region" description="Helical" evidence="7">
    <location>
        <begin position="271"/>
        <end position="296"/>
    </location>
</feature>
<evidence type="ECO:0000256" key="1">
    <source>
        <dbReference type="ARBA" id="ARBA00004651"/>
    </source>
</evidence>
<accession>A0A1M5YT06</accession>
<name>A0A1M5YT06_9FIRM</name>
<dbReference type="Pfam" id="PF12704">
    <property type="entry name" value="MacB_PCD"/>
    <property type="match status" value="1"/>
</dbReference>
<proteinExistence type="inferred from homology"/>
<keyword evidence="4 7" id="KW-1133">Transmembrane helix</keyword>
<keyword evidence="2" id="KW-1003">Cell membrane</keyword>
<evidence type="ECO:0000256" key="3">
    <source>
        <dbReference type="ARBA" id="ARBA00022692"/>
    </source>
</evidence>
<evidence type="ECO:0000256" key="7">
    <source>
        <dbReference type="SAM" id="Phobius"/>
    </source>
</evidence>
<dbReference type="GO" id="GO:0022857">
    <property type="term" value="F:transmembrane transporter activity"/>
    <property type="evidence" value="ECO:0007669"/>
    <property type="project" value="TreeGrafter"/>
</dbReference>
<dbReference type="AlphaFoldDB" id="A0A1M5YT06"/>
<evidence type="ECO:0000313" key="10">
    <source>
        <dbReference type="EMBL" id="SHI15192.1"/>
    </source>
</evidence>
<feature type="domain" description="MacB-like periplasmic core" evidence="9">
    <location>
        <begin position="21"/>
        <end position="236"/>
    </location>
</feature>
<keyword evidence="3 7" id="KW-0812">Transmembrane</keyword>
<protein>
    <submittedName>
        <fullName evidence="10">Putative ABC transport system permease protein</fullName>
    </submittedName>
</protein>
<dbReference type="Proteomes" id="UP000183995">
    <property type="component" value="Unassembled WGS sequence"/>
</dbReference>
<evidence type="ECO:0000256" key="4">
    <source>
        <dbReference type="ARBA" id="ARBA00022989"/>
    </source>
</evidence>
<dbReference type="InterPro" id="IPR050250">
    <property type="entry name" value="Macrolide_Exporter_MacB"/>
</dbReference>
<evidence type="ECO:0000259" key="8">
    <source>
        <dbReference type="Pfam" id="PF02687"/>
    </source>
</evidence>
<feature type="transmembrane region" description="Helical" evidence="7">
    <location>
        <begin position="21"/>
        <end position="42"/>
    </location>
</feature>
<evidence type="ECO:0000256" key="6">
    <source>
        <dbReference type="ARBA" id="ARBA00038076"/>
    </source>
</evidence>
<evidence type="ECO:0000256" key="2">
    <source>
        <dbReference type="ARBA" id="ARBA00022475"/>
    </source>
</evidence>
<feature type="transmembrane region" description="Helical" evidence="7">
    <location>
        <begin position="359"/>
        <end position="379"/>
    </location>
</feature>
<evidence type="ECO:0000313" key="11">
    <source>
        <dbReference type="Proteomes" id="UP000183995"/>
    </source>
</evidence>
<dbReference type="InterPro" id="IPR003838">
    <property type="entry name" value="ABC3_permease_C"/>
</dbReference>
<evidence type="ECO:0000256" key="5">
    <source>
        <dbReference type="ARBA" id="ARBA00023136"/>
    </source>
</evidence>
<dbReference type="PANTHER" id="PTHR30572:SF4">
    <property type="entry name" value="ABC TRANSPORTER PERMEASE YTRF"/>
    <property type="match status" value="1"/>
</dbReference>
<dbReference type="RefSeq" id="WP_073080234.1">
    <property type="nucleotide sequence ID" value="NZ_FQXV01000010.1"/>
</dbReference>
<dbReference type="STRING" id="1123282.SAMN02745823_02836"/>
<reference evidence="10 11" key="1">
    <citation type="submission" date="2016-11" db="EMBL/GenBank/DDBJ databases">
        <authorList>
            <person name="Jaros S."/>
            <person name="Januszkiewicz K."/>
            <person name="Wedrychowicz H."/>
        </authorList>
    </citation>
    <scope>NUCLEOTIDE SEQUENCE [LARGE SCALE GENOMIC DNA]</scope>
    <source>
        <strain evidence="10 11">DSM 10068</strain>
    </source>
</reference>
<organism evidence="10 11">
    <name type="scientific">Sporobacter termitidis DSM 10068</name>
    <dbReference type="NCBI Taxonomy" id="1123282"/>
    <lineage>
        <taxon>Bacteria</taxon>
        <taxon>Bacillati</taxon>
        <taxon>Bacillota</taxon>
        <taxon>Clostridia</taxon>
        <taxon>Eubacteriales</taxon>
        <taxon>Oscillospiraceae</taxon>
        <taxon>Sporobacter</taxon>
    </lineage>
</organism>
<comment type="similarity">
    <text evidence="6">Belongs to the ABC-4 integral membrane protein family.</text>
</comment>
<keyword evidence="5 7" id="KW-0472">Membrane</keyword>
<keyword evidence="11" id="KW-1185">Reference proteome</keyword>
<sequence length="396" mass="42010">MNLMQSFRMALATIRINKVRSFLTMLGIIIGVTAVIALVSVMQGYNADLTQYYEKMGVNKITVSASVYQFYDSLTLTAELEDYVQSDLGTVAAGVTPTLSTSGTLAYGANTVDTSTVSLGSAQFSVCNNFVLQDGRDIAYMDVVNKNHVCVIGSYVAETLFGSADPVGETITFKSIPFLVVGVYYEKDGSTASSMDDMIVMPYTLNAEVLGSVAVSTYTVKAADATVMDTLYNDLDAFLKSKLDDDTGTYTLKNENSELNESDEEAASLSLVLGAVASIALLVGGIGIMNIMLVTVTERTREIGIRKAIGANRRAIITQFLIESGVLSALGGVIGIILGFIITVIVGKAMYDMILVPNTLMAVGSFVFSIGIGVGFGLYPAIKASGLQPVVALRAD</sequence>